<dbReference type="InterPro" id="IPR018306">
    <property type="entry name" value="Phage_T5_Orf172_DNA-bd"/>
</dbReference>
<dbReference type="STRING" id="1497020.DO97_17690"/>
<gene>
    <name evidence="2" type="ORF">DO97_17690</name>
</gene>
<dbReference type="Proteomes" id="UP000030170">
    <property type="component" value="Unassembled WGS sequence"/>
</dbReference>
<sequence>MPKYTTDEDLDLLEELGVETAPDPVSQRSAREERIIAGFEEIERFVEEQGRLPNHGEDRDIFERLYAVRLDRLRESEDCRAILKPLDSRGLLDPEADTSLTPETDLDDEALLATLGIDAAENDVMHLTYVRSRQEIKAAEEIAQRTPCQDFDQFKPIFDQVQRDLATGARQTIKYQDNAAVNQGDLFILDGQKVMVVDMGEPFVSDYGRPNCELRVIYDNGSESNLLLRSLQRALNKDKASRRITNPDFGPLFSHVEAADDLPTGYIYVLRSQSNHPFIAENRSVIHKIGVTGGDVKKRIANAKKDPTYLLADVKIVTTFKLANINGQKLETLLHKVFDNARLELALPDRFSIPVQPREWFLVPLEVIEAAIEKIKEGTIDQFRYDPKIASLTRL</sequence>
<accession>A0A098THU4</accession>
<dbReference type="EMBL" id="JJML01000065">
    <property type="protein sequence ID" value="KGF71557.1"/>
    <property type="molecule type" value="Genomic_DNA"/>
</dbReference>
<dbReference type="SMART" id="SM00974">
    <property type="entry name" value="T5orf172"/>
    <property type="match status" value="1"/>
</dbReference>
<protein>
    <recommendedName>
        <fullName evidence="1">Bacteriophage T5 Orf172 DNA-binding domain-containing protein</fullName>
    </recommendedName>
</protein>
<proteinExistence type="predicted"/>
<name>A0A098THU4_9CYAN</name>
<organism evidence="2 3">
    <name type="scientific">Neosynechococcus sphagnicola sy1</name>
    <dbReference type="NCBI Taxonomy" id="1497020"/>
    <lineage>
        <taxon>Bacteria</taxon>
        <taxon>Bacillati</taxon>
        <taxon>Cyanobacteriota</taxon>
        <taxon>Cyanophyceae</taxon>
        <taxon>Neosynechococcales</taxon>
        <taxon>Neosynechococcaceae</taxon>
        <taxon>Neosynechococcus</taxon>
    </lineage>
</organism>
<feature type="domain" description="Bacteriophage T5 Orf172 DNA-binding" evidence="1">
    <location>
        <begin position="281"/>
        <end position="375"/>
    </location>
</feature>
<dbReference type="OrthoDB" id="9814995at2"/>
<keyword evidence="3" id="KW-1185">Reference proteome</keyword>
<evidence type="ECO:0000313" key="3">
    <source>
        <dbReference type="Proteomes" id="UP000030170"/>
    </source>
</evidence>
<comment type="caution">
    <text evidence="2">The sequence shown here is derived from an EMBL/GenBank/DDBJ whole genome shotgun (WGS) entry which is preliminary data.</text>
</comment>
<evidence type="ECO:0000259" key="1">
    <source>
        <dbReference type="SMART" id="SM00974"/>
    </source>
</evidence>
<evidence type="ECO:0000313" key="2">
    <source>
        <dbReference type="EMBL" id="KGF71557.1"/>
    </source>
</evidence>
<dbReference type="AlphaFoldDB" id="A0A098THU4"/>
<dbReference type="RefSeq" id="WP_036536455.1">
    <property type="nucleotide sequence ID" value="NZ_JJML01000065.1"/>
</dbReference>
<reference evidence="2 3" key="1">
    <citation type="journal article" date="2014" name="Mol. Ecol.">
        <title>Evolution of Synechococcus.</title>
        <authorList>
            <person name="Dvorak P."/>
            <person name="Casamatta D."/>
            <person name="Hasler P."/>
            <person name="Poulickova A."/>
            <person name="Ondrej V."/>
            <person name="Sanges R."/>
        </authorList>
    </citation>
    <scope>NUCLEOTIDE SEQUENCE [LARGE SCALE GENOMIC DNA]</scope>
    <source>
        <strain evidence="2 3">CAUP A 1101</strain>
    </source>
</reference>
<dbReference type="Pfam" id="PF13455">
    <property type="entry name" value="MUG113"/>
    <property type="match status" value="1"/>
</dbReference>